<dbReference type="SUPFAM" id="SSF46689">
    <property type="entry name" value="Homeodomain-like"/>
    <property type="match status" value="1"/>
</dbReference>
<dbReference type="Pfam" id="PF02311">
    <property type="entry name" value="AraC_binding"/>
    <property type="match status" value="1"/>
</dbReference>
<dbReference type="Gene3D" id="1.10.10.60">
    <property type="entry name" value="Homeodomain-like"/>
    <property type="match status" value="1"/>
</dbReference>
<name>A0A1S2V9R3_9PSED</name>
<keyword evidence="1" id="KW-0678">Repressor</keyword>
<evidence type="ECO:0000313" key="8">
    <source>
        <dbReference type="Proteomes" id="UP000181661"/>
    </source>
</evidence>
<organism evidence="6 8">
    <name type="scientific">Pseudomonas costantinii</name>
    <dbReference type="NCBI Taxonomy" id="168469"/>
    <lineage>
        <taxon>Bacteria</taxon>
        <taxon>Pseudomonadati</taxon>
        <taxon>Pseudomonadota</taxon>
        <taxon>Gammaproteobacteria</taxon>
        <taxon>Pseudomonadales</taxon>
        <taxon>Pseudomonadaceae</taxon>
        <taxon>Pseudomonas</taxon>
    </lineage>
</organism>
<dbReference type="GO" id="GO:0043565">
    <property type="term" value="F:sequence-specific DNA binding"/>
    <property type="evidence" value="ECO:0007669"/>
    <property type="project" value="InterPro"/>
</dbReference>
<dbReference type="OrthoDB" id="9804543at2"/>
<keyword evidence="3 7" id="KW-0238">DNA-binding</keyword>
<proteinExistence type="predicted"/>
<dbReference type="InterPro" id="IPR011051">
    <property type="entry name" value="RmlC_Cupin_sf"/>
</dbReference>
<accession>A0A1S2V9R3</accession>
<dbReference type="AlphaFoldDB" id="A0A1S2V9R3"/>
<evidence type="ECO:0000256" key="3">
    <source>
        <dbReference type="ARBA" id="ARBA00023125"/>
    </source>
</evidence>
<dbReference type="PROSITE" id="PS01124">
    <property type="entry name" value="HTH_ARAC_FAMILY_2"/>
    <property type="match status" value="1"/>
</dbReference>
<evidence type="ECO:0000313" key="7">
    <source>
        <dbReference type="EMBL" id="SED34148.1"/>
    </source>
</evidence>
<dbReference type="Gene3D" id="2.60.120.10">
    <property type="entry name" value="Jelly Rolls"/>
    <property type="match status" value="1"/>
</dbReference>
<dbReference type="InterPro" id="IPR014710">
    <property type="entry name" value="RmlC-like_jellyroll"/>
</dbReference>
<dbReference type="InterPro" id="IPR018060">
    <property type="entry name" value="HTH_AraC"/>
</dbReference>
<dbReference type="Proteomes" id="UP000182179">
    <property type="component" value="Unassembled WGS sequence"/>
</dbReference>
<dbReference type="InterPro" id="IPR003313">
    <property type="entry name" value="AraC-bd"/>
</dbReference>
<reference evidence="7 9" key="2">
    <citation type="submission" date="2016-10" db="EMBL/GenBank/DDBJ databases">
        <authorList>
            <person name="Varghese N."/>
            <person name="Submissions S."/>
        </authorList>
    </citation>
    <scope>NUCLEOTIDE SEQUENCE [LARGE SCALE GENOMIC DNA]</scope>
    <source>
        <strain evidence="7 9">BS2773</strain>
    </source>
</reference>
<gene>
    <name evidence="6" type="ORF">BFL40_00080</name>
    <name evidence="7" type="ORF">SAMN04515675_0774</name>
</gene>
<evidence type="ECO:0000313" key="6">
    <source>
        <dbReference type="EMBL" id="OIN55412.1"/>
    </source>
</evidence>
<dbReference type="Proteomes" id="UP000181661">
    <property type="component" value="Unassembled WGS sequence"/>
</dbReference>
<protein>
    <submittedName>
        <fullName evidence="6">AraC family transcriptional regulator</fullName>
    </submittedName>
    <submittedName>
        <fullName evidence="7">AraC-type DNA-binding protein</fullName>
    </submittedName>
</protein>
<dbReference type="SUPFAM" id="SSF51182">
    <property type="entry name" value="RmlC-like cupins"/>
    <property type="match status" value="1"/>
</dbReference>
<dbReference type="RefSeq" id="WP_071482493.1">
    <property type="nucleotide sequence ID" value="NZ_FNTS01000002.1"/>
</dbReference>
<sequence>MKRHRLDLHDPQMSKDADLIPRAVVAVGATSTSESWEHEQHSHRKAQLMYTLRGVIHCEIEAGIWIVPPQCALWIPGGMSHAARGSGEAHVYCLLVDPDASDALPPQCCTLGVSGLLHELITKAVSFPQLYDVEGAQGRLISTLLDELGEAPIEDLHLPMPQDPRLRRLADSLLADPGDKATLGQWAVRIGMSERSMTRLLLEELGLSFGRWRRQLHVILSLQRLAKGESVQRVALDLGYENASGFITMFRKAVGQPPARYLADRVGITGNAGQLGIAMVDAPAQHAFPEALKMQLPDRK</sequence>
<dbReference type="EMBL" id="FNTS01000002">
    <property type="protein sequence ID" value="SED34148.1"/>
    <property type="molecule type" value="Genomic_DNA"/>
</dbReference>
<dbReference type="GO" id="GO:0003700">
    <property type="term" value="F:DNA-binding transcription factor activity"/>
    <property type="evidence" value="ECO:0007669"/>
    <property type="project" value="InterPro"/>
</dbReference>
<dbReference type="EMBL" id="MDDR01000001">
    <property type="protein sequence ID" value="OIN55412.1"/>
    <property type="molecule type" value="Genomic_DNA"/>
</dbReference>
<evidence type="ECO:0000259" key="5">
    <source>
        <dbReference type="PROSITE" id="PS01124"/>
    </source>
</evidence>
<dbReference type="CDD" id="cd06124">
    <property type="entry name" value="cupin_NimR-like_N"/>
    <property type="match status" value="1"/>
</dbReference>
<dbReference type="SMART" id="SM00342">
    <property type="entry name" value="HTH_ARAC"/>
    <property type="match status" value="1"/>
</dbReference>
<keyword evidence="4" id="KW-0804">Transcription</keyword>
<evidence type="ECO:0000256" key="1">
    <source>
        <dbReference type="ARBA" id="ARBA00022491"/>
    </source>
</evidence>
<feature type="domain" description="HTH araC/xylS-type" evidence="5">
    <location>
        <begin position="167"/>
        <end position="264"/>
    </location>
</feature>
<keyword evidence="2" id="KW-0805">Transcription regulation</keyword>
<dbReference type="FunFam" id="1.10.10.60:FF:000132">
    <property type="entry name" value="AraC family transcriptional regulator"/>
    <property type="match status" value="1"/>
</dbReference>
<reference evidence="6 8" key="1">
    <citation type="submission" date="2016-08" db="EMBL/GenBank/DDBJ databases">
        <title>Draft genome sequence of Pseudomonas costantinii LMG 22119, type strain isolated from cultivated mushroom (Agaricus bisporus) sporophores.</title>
        <authorList>
            <person name="Tambong J.T."/>
        </authorList>
    </citation>
    <scope>NUCLEOTIDE SEQUENCE [LARGE SCALE GENOMIC DNA]</scope>
    <source>
        <strain evidence="6 8">LMG 22119</strain>
    </source>
</reference>
<evidence type="ECO:0000313" key="9">
    <source>
        <dbReference type="Proteomes" id="UP000182179"/>
    </source>
</evidence>
<keyword evidence="9" id="KW-1185">Reference proteome</keyword>
<evidence type="ECO:0000256" key="2">
    <source>
        <dbReference type="ARBA" id="ARBA00023015"/>
    </source>
</evidence>
<dbReference type="PANTHER" id="PTHR11019">
    <property type="entry name" value="HTH-TYPE TRANSCRIPTIONAL REGULATOR NIMR"/>
    <property type="match status" value="1"/>
</dbReference>
<comment type="caution">
    <text evidence="6">The sequence shown here is derived from an EMBL/GenBank/DDBJ whole genome shotgun (WGS) entry which is preliminary data.</text>
</comment>
<dbReference type="PANTHER" id="PTHR11019:SF199">
    <property type="entry name" value="HTH-TYPE TRANSCRIPTIONAL REGULATOR NIMR"/>
    <property type="match status" value="1"/>
</dbReference>
<dbReference type="InterPro" id="IPR009057">
    <property type="entry name" value="Homeodomain-like_sf"/>
</dbReference>
<evidence type="ECO:0000256" key="4">
    <source>
        <dbReference type="ARBA" id="ARBA00023163"/>
    </source>
</evidence>
<dbReference type="Pfam" id="PF12833">
    <property type="entry name" value="HTH_18"/>
    <property type="match status" value="1"/>
</dbReference>